<evidence type="ECO:0000256" key="1">
    <source>
        <dbReference type="HAMAP-Rule" id="MF_00697"/>
    </source>
</evidence>
<comment type="similarity">
    <text evidence="1">Belongs to the UPF0276 family.</text>
</comment>
<reference evidence="3" key="1">
    <citation type="journal article" date="2019" name="Int. J. Syst. Evol. Microbiol.">
        <title>The Global Catalogue of Microorganisms (GCM) 10K type strain sequencing project: providing services to taxonomists for standard genome sequencing and annotation.</title>
        <authorList>
            <consortium name="The Broad Institute Genomics Platform"/>
            <consortium name="The Broad Institute Genome Sequencing Center for Infectious Disease"/>
            <person name="Wu L."/>
            <person name="Ma J."/>
        </authorList>
    </citation>
    <scope>NUCLEOTIDE SEQUENCE [LARGE SCALE GENOMIC DNA]</scope>
    <source>
        <strain evidence="3">DT43</strain>
    </source>
</reference>
<dbReference type="HAMAP" id="MF_00697">
    <property type="entry name" value="UPF0276"/>
    <property type="match status" value="1"/>
</dbReference>
<dbReference type="InterPro" id="IPR007801">
    <property type="entry name" value="MbnB/TglH/ChrH"/>
</dbReference>
<dbReference type="Proteomes" id="UP001596012">
    <property type="component" value="Unassembled WGS sequence"/>
</dbReference>
<proteinExistence type="inferred from homology"/>
<dbReference type="PANTHER" id="PTHR42194:SF1">
    <property type="entry name" value="UPF0276 PROTEIN HI_1600"/>
    <property type="match status" value="1"/>
</dbReference>
<dbReference type="InterPro" id="IPR036237">
    <property type="entry name" value="Xyl_isomerase-like_sf"/>
</dbReference>
<dbReference type="PANTHER" id="PTHR42194">
    <property type="entry name" value="UPF0276 PROTEIN HI_1600"/>
    <property type="match status" value="1"/>
</dbReference>
<organism evidence="2 3">
    <name type="scientific">Streptomyces xiangluensis</name>
    <dbReference type="NCBI Taxonomy" id="2665720"/>
    <lineage>
        <taxon>Bacteria</taxon>
        <taxon>Bacillati</taxon>
        <taxon>Actinomycetota</taxon>
        <taxon>Actinomycetes</taxon>
        <taxon>Kitasatosporales</taxon>
        <taxon>Streptomycetaceae</taxon>
        <taxon>Streptomyces</taxon>
    </lineage>
</organism>
<gene>
    <name evidence="2" type="ORF">ACFPH6_14625</name>
</gene>
<dbReference type="RefSeq" id="WP_386342015.1">
    <property type="nucleotide sequence ID" value="NZ_JBHSFG010000022.1"/>
</dbReference>
<dbReference type="Pfam" id="PF05114">
    <property type="entry name" value="MbnB_TglH_ChrH"/>
    <property type="match status" value="1"/>
</dbReference>
<name>A0ABV8YLY6_9ACTN</name>
<keyword evidence="3" id="KW-1185">Reference proteome</keyword>
<dbReference type="SUPFAM" id="SSF51658">
    <property type="entry name" value="Xylose isomerase-like"/>
    <property type="match status" value="1"/>
</dbReference>
<dbReference type="NCBIfam" id="NF003818">
    <property type="entry name" value="PRK05409.1"/>
    <property type="match status" value="1"/>
</dbReference>
<dbReference type="EMBL" id="JBHSFG010000022">
    <property type="protein sequence ID" value="MFC4465744.1"/>
    <property type="molecule type" value="Genomic_DNA"/>
</dbReference>
<evidence type="ECO:0000313" key="3">
    <source>
        <dbReference type="Proteomes" id="UP001596012"/>
    </source>
</evidence>
<sequence length="304" mass="32707">MTSLPGSGGISSISRFALPALGFGVGLRAPHHGWVVDHLDGGLGVDWLEVISENYLDSGGFPRHVLDRVAERYPVVLHGVSMSIGSVDPLDFDYLARLRRLADTVGAAWVSDHICWTGVAGVNTHDLLPVPFTEEALAHMAERVRMVQDVLERPLVLENPSSYVGFTASTMPEEEFVARLVTEADCALLLDVNNLYVSAVNHGTDPHAYLAALPLNRVVQIHLAGHTDAGTHLVDTHDGPVTPPVWDLYAAVLARRGPVSTLLEWDDRLPSFPDLVRHLSPARQLAERSEPAARAVVAAAGAGG</sequence>
<dbReference type="Gene3D" id="3.20.20.150">
    <property type="entry name" value="Divalent-metal-dependent TIM barrel enzymes"/>
    <property type="match status" value="1"/>
</dbReference>
<protein>
    <recommendedName>
        <fullName evidence="1">UPF0276 protein ACFPH6_14625</fullName>
    </recommendedName>
</protein>
<evidence type="ECO:0000313" key="2">
    <source>
        <dbReference type="EMBL" id="MFC4465744.1"/>
    </source>
</evidence>
<comment type="caution">
    <text evidence="2">The sequence shown here is derived from an EMBL/GenBank/DDBJ whole genome shotgun (WGS) entry which is preliminary data.</text>
</comment>
<accession>A0ABV8YLY6</accession>